<comment type="caution">
    <text evidence="4">The sequence shown here is derived from an EMBL/GenBank/DDBJ whole genome shotgun (WGS) entry which is preliminary data.</text>
</comment>
<dbReference type="SUPFAM" id="SSF50978">
    <property type="entry name" value="WD40 repeat-like"/>
    <property type="match status" value="1"/>
</dbReference>
<reference evidence="4" key="1">
    <citation type="submission" date="2023-04" db="EMBL/GenBank/DDBJ databases">
        <title>Black Yeasts Isolated from many extreme environments.</title>
        <authorList>
            <person name="Coleine C."/>
            <person name="Stajich J.E."/>
            <person name="Selbmann L."/>
        </authorList>
    </citation>
    <scope>NUCLEOTIDE SEQUENCE</scope>
    <source>
        <strain evidence="4">CCFEE 5312</strain>
    </source>
</reference>
<evidence type="ECO:0000313" key="4">
    <source>
        <dbReference type="EMBL" id="KAK3053703.1"/>
    </source>
</evidence>
<proteinExistence type="predicted"/>
<feature type="repeat" description="WD" evidence="3">
    <location>
        <begin position="96"/>
        <end position="137"/>
    </location>
</feature>
<protein>
    <submittedName>
        <fullName evidence="4">Mitotic spindle checkpoint protein Bub3</fullName>
    </submittedName>
</protein>
<dbReference type="AlphaFoldDB" id="A0AAJ0DGQ0"/>
<dbReference type="Proteomes" id="UP001271007">
    <property type="component" value="Unassembled WGS sequence"/>
</dbReference>
<dbReference type="PANTHER" id="PTHR10971">
    <property type="entry name" value="MRNA EXPORT FACTOR AND BUB3"/>
    <property type="match status" value="1"/>
</dbReference>
<evidence type="ECO:0000256" key="2">
    <source>
        <dbReference type="ARBA" id="ARBA00022737"/>
    </source>
</evidence>
<gene>
    <name evidence="4" type="primary">BUB3</name>
    <name evidence="4" type="ORF">LTR09_005447</name>
</gene>
<keyword evidence="2" id="KW-0677">Repeat</keyword>
<evidence type="ECO:0000313" key="5">
    <source>
        <dbReference type="Proteomes" id="UP001271007"/>
    </source>
</evidence>
<feature type="repeat" description="WD" evidence="3">
    <location>
        <begin position="245"/>
        <end position="279"/>
    </location>
</feature>
<keyword evidence="5" id="KW-1185">Reference proteome</keyword>
<evidence type="ECO:0000256" key="1">
    <source>
        <dbReference type="ARBA" id="ARBA00022574"/>
    </source>
</evidence>
<dbReference type="InterPro" id="IPR036322">
    <property type="entry name" value="WD40_repeat_dom_sf"/>
</dbReference>
<dbReference type="InterPro" id="IPR001680">
    <property type="entry name" value="WD40_rpt"/>
</dbReference>
<name>A0AAJ0DGQ0_9PEZI</name>
<evidence type="ECO:0000256" key="3">
    <source>
        <dbReference type="PROSITE-ProRule" id="PRU00221"/>
    </source>
</evidence>
<dbReference type="Pfam" id="PF00400">
    <property type="entry name" value="WD40"/>
    <property type="match status" value="3"/>
</dbReference>
<dbReference type="InterPro" id="IPR015943">
    <property type="entry name" value="WD40/YVTN_repeat-like_dom_sf"/>
</dbReference>
<accession>A0AAJ0DGQ0</accession>
<organism evidence="4 5">
    <name type="scientific">Extremus antarcticus</name>
    <dbReference type="NCBI Taxonomy" id="702011"/>
    <lineage>
        <taxon>Eukaryota</taxon>
        <taxon>Fungi</taxon>
        <taxon>Dikarya</taxon>
        <taxon>Ascomycota</taxon>
        <taxon>Pezizomycotina</taxon>
        <taxon>Dothideomycetes</taxon>
        <taxon>Dothideomycetidae</taxon>
        <taxon>Mycosphaerellales</taxon>
        <taxon>Extremaceae</taxon>
        <taxon>Extremus</taxon>
    </lineage>
</organism>
<dbReference type="SMART" id="SM00320">
    <property type="entry name" value="WD40"/>
    <property type="match status" value="4"/>
</dbReference>
<dbReference type="PROSITE" id="PS50082">
    <property type="entry name" value="WD_REPEATS_2"/>
    <property type="match status" value="2"/>
</dbReference>
<sequence>MGSQQELPDPPSDALTSLRWSHDGNSLLVGSWGPDVRVYQRNADDRNIFSLQHSVNTEVPRLDVCWGKPGANVVYFVGIDGEVREYDINTDTQTLLSAHEKSSNKVAYSTDHNILISTSWDGTMHVHDADNRAVVAMADRKVSIYDLRALRALVDQTGNTADHRDVLEVQPWQERDSSLKFMTRAVACMADSTGFATSSIEGRVGVEWFDPELQQNTYAFKCHRQIHTLPDGEGNEEEVDVVYPVNALAFHPTFGTFATGGGDGVVALWDAKTKRRVKLYQALDASVSALDISPDGNSLAIGISPGVEESQLTKTKEGAMEVEDSGPDAHAKQYFSDMDSSRVRIYVREFAEGEAKAKERKEKAAK</sequence>
<keyword evidence="1 3" id="KW-0853">WD repeat</keyword>
<dbReference type="EMBL" id="JAWDJX010000015">
    <property type="protein sequence ID" value="KAK3053703.1"/>
    <property type="molecule type" value="Genomic_DNA"/>
</dbReference>
<dbReference type="Gene3D" id="2.130.10.10">
    <property type="entry name" value="YVTN repeat-like/Quinoprotein amine dehydrogenase"/>
    <property type="match status" value="1"/>
</dbReference>